<dbReference type="Proteomes" id="UP001476798">
    <property type="component" value="Unassembled WGS sequence"/>
</dbReference>
<evidence type="ECO:0000313" key="1">
    <source>
        <dbReference type="EMBL" id="MEQ2160003.1"/>
    </source>
</evidence>
<accession>A0ABV0MNK1</accession>
<dbReference type="Gene3D" id="2.130.10.10">
    <property type="entry name" value="YVTN repeat-like/Quinoprotein amine dehydrogenase"/>
    <property type="match status" value="1"/>
</dbReference>
<keyword evidence="2" id="KW-1185">Reference proteome</keyword>
<dbReference type="EMBL" id="JAHRIO010004203">
    <property type="protein sequence ID" value="MEQ2160003.1"/>
    <property type="molecule type" value="Genomic_DNA"/>
</dbReference>
<organism evidence="1 2">
    <name type="scientific">Goodea atripinnis</name>
    <dbReference type="NCBI Taxonomy" id="208336"/>
    <lineage>
        <taxon>Eukaryota</taxon>
        <taxon>Metazoa</taxon>
        <taxon>Chordata</taxon>
        <taxon>Craniata</taxon>
        <taxon>Vertebrata</taxon>
        <taxon>Euteleostomi</taxon>
        <taxon>Actinopterygii</taxon>
        <taxon>Neopterygii</taxon>
        <taxon>Teleostei</taxon>
        <taxon>Neoteleostei</taxon>
        <taxon>Acanthomorphata</taxon>
        <taxon>Ovalentaria</taxon>
        <taxon>Atherinomorphae</taxon>
        <taxon>Cyprinodontiformes</taxon>
        <taxon>Goodeidae</taxon>
        <taxon>Goodea</taxon>
    </lineage>
</organism>
<feature type="non-terminal residue" evidence="1">
    <location>
        <position position="1"/>
    </location>
</feature>
<dbReference type="SUPFAM" id="SSF50978">
    <property type="entry name" value="WD40 repeat-like"/>
    <property type="match status" value="1"/>
</dbReference>
<name>A0ABV0MNK1_9TELE</name>
<evidence type="ECO:0000313" key="2">
    <source>
        <dbReference type="Proteomes" id="UP001476798"/>
    </source>
</evidence>
<sequence length="120" mass="13148">RLASVGLDAKNTVCIWDWRRGRVLAMATGHSDRVGLLSVKFWCCNTLTRSLTLLSLFPQIFDICWDPLQTSRLITCGVKHIKVLVCVTGHQGLYASSGLQILIFAASGSLSDCSSTELYA</sequence>
<reference evidence="1 2" key="1">
    <citation type="submission" date="2021-06" db="EMBL/GenBank/DDBJ databases">
        <authorList>
            <person name="Palmer J.M."/>
        </authorList>
    </citation>
    <scope>NUCLEOTIDE SEQUENCE [LARGE SCALE GENOMIC DNA]</scope>
    <source>
        <strain evidence="1 2">GA_2019</strain>
        <tissue evidence="1">Muscle</tissue>
    </source>
</reference>
<protein>
    <submittedName>
        <fullName evidence="1">Uncharacterized protein</fullName>
    </submittedName>
</protein>
<dbReference type="InterPro" id="IPR015943">
    <property type="entry name" value="WD40/YVTN_repeat-like_dom_sf"/>
</dbReference>
<dbReference type="InterPro" id="IPR036322">
    <property type="entry name" value="WD40_repeat_dom_sf"/>
</dbReference>
<proteinExistence type="predicted"/>
<gene>
    <name evidence="1" type="ORF">GOODEAATRI_029097</name>
</gene>
<comment type="caution">
    <text evidence="1">The sequence shown here is derived from an EMBL/GenBank/DDBJ whole genome shotgun (WGS) entry which is preliminary data.</text>
</comment>